<protein>
    <submittedName>
        <fullName evidence="10">Gamma-butyrobetaine dioxygenase</fullName>
        <ecNumber evidence="10">1.14.11.1</ecNumber>
    </submittedName>
</protein>
<dbReference type="PANTHER" id="PTHR10696">
    <property type="entry name" value="GAMMA-BUTYROBETAINE HYDROXYLASE-RELATED"/>
    <property type="match status" value="1"/>
</dbReference>
<dbReference type="InterPro" id="IPR050411">
    <property type="entry name" value="AlphaKG_dependent_hydroxylases"/>
</dbReference>
<keyword evidence="11" id="KW-1185">Reference proteome</keyword>
<keyword evidence="6 10" id="KW-0560">Oxidoreductase</keyword>
<sequence length="383" mass="43321">MLSVDSVQSLKRDEGIEVVWENESRARFHAVWLRDHAPDKDTLAPGNGQRLIRVQDIPADVRIEAVSRKDDGKISVTFGPENKTVAFDADWLWANRYDRPELASRAPGWTRKEVVRWGSELEPELPVESFEKAREQGVELYRWLRDVDRYGVAKMVDMPVESGAICQVVDLFGFVRETNYGRYFEVRTEVNPVNLAYTGLGLQVHTDNPYRDPVPTLQLLSCLDNSVEGGDSVVVDAFKAVEVLREEAPQKFDLLAGYPACYTYAGAADVYLASKRPMIELGPDGELKAVRFNNRSIGPLTEIPFDKMAAYYDAYRHLAEIVERAELQVTFKLKPGELFIVDNTRVLHGRVAYEGSGSRWLQGCYADTDSLRSKLATLHQEWG</sequence>
<evidence type="ECO:0000259" key="9">
    <source>
        <dbReference type="Pfam" id="PF06155"/>
    </source>
</evidence>
<dbReference type="RefSeq" id="WP_311883382.1">
    <property type="nucleotide sequence ID" value="NZ_CP119391.1"/>
</dbReference>
<name>A0ABY9Z0V5_9GAMM</name>
<dbReference type="PANTHER" id="PTHR10696:SF25">
    <property type="entry name" value="OXIDOREDUCTASE AIM17-RELATED"/>
    <property type="match status" value="1"/>
</dbReference>
<dbReference type="Gene3D" id="3.30.2020.30">
    <property type="match status" value="1"/>
</dbReference>
<evidence type="ECO:0000313" key="11">
    <source>
        <dbReference type="Proteomes" id="UP001301869"/>
    </source>
</evidence>
<keyword evidence="4" id="KW-0479">Metal-binding</keyword>
<organism evidence="10 11">
    <name type="scientific">Halomonas piscis</name>
    <dbReference type="NCBI Taxonomy" id="3031727"/>
    <lineage>
        <taxon>Bacteria</taxon>
        <taxon>Pseudomonadati</taxon>
        <taxon>Pseudomonadota</taxon>
        <taxon>Gammaproteobacteria</taxon>
        <taxon>Oceanospirillales</taxon>
        <taxon>Halomonadaceae</taxon>
        <taxon>Halomonas</taxon>
    </lineage>
</organism>
<dbReference type="GO" id="GO:0008336">
    <property type="term" value="F:gamma-butyrobetaine dioxygenase activity"/>
    <property type="evidence" value="ECO:0007669"/>
    <property type="project" value="UniProtKB-EC"/>
</dbReference>
<keyword evidence="5 10" id="KW-0223">Dioxygenase</keyword>
<comment type="cofactor">
    <cofactor evidence="2">
        <name>L-ascorbate</name>
        <dbReference type="ChEBI" id="CHEBI:38290"/>
    </cofactor>
</comment>
<reference evidence="10 11" key="1">
    <citation type="submission" date="2023-03" db="EMBL/GenBank/DDBJ databases">
        <title>Halomonas sp. nov., isolated from Korean tranditional fermented seafood 'Jeotgal'.</title>
        <authorList>
            <person name="Kim B."/>
            <person name="Shin N.-R."/>
        </authorList>
    </citation>
    <scope>NUCLEOTIDE SEQUENCE [LARGE SCALE GENOMIC DNA]</scope>
    <source>
        <strain evidence="10 11">SG2L-4</strain>
    </source>
</reference>
<dbReference type="InterPro" id="IPR038492">
    <property type="entry name" value="GBBH-like_N_sf"/>
</dbReference>
<evidence type="ECO:0000256" key="1">
    <source>
        <dbReference type="ARBA" id="ARBA00001954"/>
    </source>
</evidence>
<dbReference type="InterPro" id="IPR042098">
    <property type="entry name" value="TauD-like_sf"/>
</dbReference>
<evidence type="ECO:0000256" key="5">
    <source>
        <dbReference type="ARBA" id="ARBA00022964"/>
    </source>
</evidence>
<accession>A0ABY9Z0V5</accession>
<comment type="cofactor">
    <cofactor evidence="1">
        <name>Fe(2+)</name>
        <dbReference type="ChEBI" id="CHEBI:29033"/>
    </cofactor>
</comment>
<feature type="domain" description="Gamma-butyrobetaine hydroxylase-like N-terminal" evidence="9">
    <location>
        <begin position="11"/>
        <end position="92"/>
    </location>
</feature>
<evidence type="ECO:0000256" key="6">
    <source>
        <dbReference type="ARBA" id="ARBA00023002"/>
    </source>
</evidence>
<feature type="domain" description="TauD/TfdA-like" evidence="8">
    <location>
        <begin position="133"/>
        <end position="365"/>
    </location>
</feature>
<dbReference type="Pfam" id="PF06155">
    <property type="entry name" value="GBBH-like_N"/>
    <property type="match status" value="1"/>
</dbReference>
<evidence type="ECO:0000313" key="10">
    <source>
        <dbReference type="EMBL" id="WNK19909.1"/>
    </source>
</evidence>
<dbReference type="InterPro" id="IPR012775">
    <property type="entry name" value="GBBH-like"/>
</dbReference>
<dbReference type="Proteomes" id="UP001301869">
    <property type="component" value="Chromosome"/>
</dbReference>
<evidence type="ECO:0000259" key="8">
    <source>
        <dbReference type="Pfam" id="PF02668"/>
    </source>
</evidence>
<dbReference type="EMBL" id="CP119391">
    <property type="protein sequence ID" value="WNK19909.1"/>
    <property type="molecule type" value="Genomic_DNA"/>
</dbReference>
<dbReference type="Gene3D" id="3.60.130.10">
    <property type="entry name" value="Clavaminate synthase-like"/>
    <property type="match status" value="1"/>
</dbReference>
<evidence type="ECO:0000256" key="4">
    <source>
        <dbReference type="ARBA" id="ARBA00022723"/>
    </source>
</evidence>
<dbReference type="Pfam" id="PF02668">
    <property type="entry name" value="TauD"/>
    <property type="match status" value="1"/>
</dbReference>
<keyword evidence="7" id="KW-0408">Iron</keyword>
<dbReference type="NCBIfam" id="TIGR02409">
    <property type="entry name" value="carnitine_bodg"/>
    <property type="match status" value="1"/>
</dbReference>
<dbReference type="CDD" id="cd00250">
    <property type="entry name" value="CAS_like"/>
    <property type="match status" value="1"/>
</dbReference>
<comment type="similarity">
    <text evidence="3">Belongs to the gamma-BBH/TMLD family.</text>
</comment>
<gene>
    <name evidence="10" type="ORF">P1P91_13960</name>
</gene>
<evidence type="ECO:0000256" key="3">
    <source>
        <dbReference type="ARBA" id="ARBA00008654"/>
    </source>
</evidence>
<proteinExistence type="inferred from homology"/>
<evidence type="ECO:0000256" key="2">
    <source>
        <dbReference type="ARBA" id="ARBA00001961"/>
    </source>
</evidence>
<dbReference type="SUPFAM" id="SSF51197">
    <property type="entry name" value="Clavaminate synthase-like"/>
    <property type="match status" value="1"/>
</dbReference>
<dbReference type="InterPro" id="IPR003819">
    <property type="entry name" value="TauD/TfdA-like"/>
</dbReference>
<dbReference type="EC" id="1.14.11.1" evidence="10"/>
<dbReference type="InterPro" id="IPR010376">
    <property type="entry name" value="GBBH-like_N"/>
</dbReference>
<evidence type="ECO:0000256" key="7">
    <source>
        <dbReference type="ARBA" id="ARBA00023004"/>
    </source>
</evidence>